<reference evidence="19" key="1">
    <citation type="submission" date="2021-01" db="EMBL/GenBank/DDBJ databases">
        <authorList>
            <person name="Lovell J.T."/>
            <person name="Bentley N."/>
            <person name="Bhattarai G."/>
            <person name="Jenkins J.W."/>
            <person name="Sreedasyam A."/>
            <person name="Alarcon Y."/>
            <person name="Bock C."/>
            <person name="Boston L."/>
            <person name="Carlson J."/>
            <person name="Cervantes K."/>
            <person name="Clermont K."/>
            <person name="Krom N."/>
            <person name="Kubenka K."/>
            <person name="Mamidi S."/>
            <person name="Mattison C."/>
            <person name="Monteros M."/>
            <person name="Pisani C."/>
            <person name="Plott C."/>
            <person name="Rajasekar S."/>
            <person name="Rhein H.S."/>
            <person name="Rohla C."/>
            <person name="Song M."/>
            <person name="Hilaire R.S."/>
            <person name="Shu S."/>
            <person name="Wells L."/>
            <person name="Wang X."/>
            <person name="Webber J."/>
            <person name="Heerema R.J."/>
            <person name="Klein P."/>
            <person name="Conner P."/>
            <person name="Grauke L."/>
            <person name="Grimwood J."/>
            <person name="Schmutz J."/>
            <person name="Randall J.J."/>
        </authorList>
    </citation>
    <scope>NUCLEOTIDE SEQUENCE</scope>
    <source>
        <tissue evidence="19">Leaf</tissue>
    </source>
</reference>
<comment type="subunit">
    <text evidence="3">May form heteromers.</text>
</comment>
<keyword evidence="4 15" id="KW-0813">Transport</keyword>
<dbReference type="FunFam" id="3.40.50.2300:FF:000310">
    <property type="entry name" value="Glutamate receptor"/>
    <property type="match status" value="1"/>
</dbReference>
<comment type="similarity">
    <text evidence="2 15">Belongs to the glutamate-gated ion channel (TC 1.A.10.1) family.</text>
</comment>
<feature type="compositionally biased region" description="Polar residues" evidence="16">
    <location>
        <begin position="917"/>
        <end position="928"/>
    </location>
</feature>
<feature type="transmembrane region" description="Helical" evidence="17">
    <location>
        <begin position="600"/>
        <end position="624"/>
    </location>
</feature>
<dbReference type="PIRSF" id="PIRSF037090">
    <property type="entry name" value="Iontro_Glu-like_rcpt_pln"/>
    <property type="match status" value="1"/>
</dbReference>
<keyword evidence="5 17" id="KW-0812">Transmembrane</keyword>
<keyword evidence="7 17" id="KW-1133">Transmembrane helix</keyword>
<keyword evidence="10 15" id="KW-0675">Receptor</keyword>
<evidence type="ECO:0000256" key="16">
    <source>
        <dbReference type="SAM" id="MobiDB-lite"/>
    </source>
</evidence>
<dbReference type="InterPro" id="IPR015683">
    <property type="entry name" value="Ionotropic_Glu_rcpt"/>
</dbReference>
<comment type="subcellular location">
    <subcellularLocation>
        <location evidence="1">Membrane</location>
        <topology evidence="1">Multi-pass membrane protein</topology>
    </subcellularLocation>
</comment>
<dbReference type="EMBL" id="CM031839">
    <property type="protein sequence ID" value="KAG6674791.1"/>
    <property type="molecule type" value="Genomic_DNA"/>
</dbReference>
<sequence length="937" mass="105077">MGQSCIKMALSDFYASNSHYKTRLVLDTRDSKNDVVEAAVAALYLIKNTEVQAIIGPQNSMQANFVIDLGEKAQVPLISFSATSPSLRSEYFFRVAQNDSAQVKAISAVVKAFGWKQVVPIYIDNEYGEGIIPFLIDALQDVDAHVPYRSVIAPLATDDKISEELYKLMTMQIRVFIVHMSQINLSSRLFTKAKEIGMMSEGYVWIVTSEIANYLSSIEPSVLDSMQGVLGVKTYFPKTKELENFAVRWKRTFQKENPNITNVDLNVFGLWAYDAASALATAVEKVGGENLGSKQMNASSNLIDLETIGVSENGPELCKALLGVRFRGLSGEFSLLNGKIKSSTFQIINVNDDIERVVAFWTPENGLRRKLMNSANTNSYSTSKNDLRHITWPGDIDLVPKGWEIPTSGKKLQIGVPLTDGSSKFVQVTHDHSTNTKQVSGYSIAVFDAVMESLPYAIRYEFFPFEKPDGESAGTLNDLVYQVYQGRFDAVVGDTTIIENRSRYVDFTLPYTESGVSMVVPLQDRRKNAWVFLKPLSLDLWITSVCFFVLIGFVVWLLEHRVNEDFRGLPSHQIATSIWYAFSTMVFAQREIVISNCARFVVIIWVFVVLILTQSYTASLASFLTVQQLQPTVSDVNQLIKNGEKVGYQKDSFVLDILKQMKFKDFQLKQYNSMDECDQLLSKGSANGGIAAAFDESPYIKLFLGKYCSKYIMVSSVFKTNGFGFVFPIGSPLVADISRQILNVTEGEKMKEIESAWLQENTNCPDPNTPDFPPSLSVASFWGLFLIAGVASLLALIFSVAMFLYKERQHIFIPSNPEDDSIWRRILQMFRIFDKKDLSSHMFRKKTMSFRDMESSTHGIHANDVSTRMTCSPTLTEIHSGSLEFHDSGMSFGEYSNFNTNVGQTSQLAPPVPSEQLIRNENQDQGPRTSEIEHKST</sequence>
<keyword evidence="13 15" id="KW-0407">Ion channel</keyword>
<evidence type="ECO:0000256" key="4">
    <source>
        <dbReference type="ARBA" id="ARBA00022448"/>
    </source>
</evidence>
<evidence type="ECO:0000256" key="6">
    <source>
        <dbReference type="ARBA" id="ARBA00022729"/>
    </source>
</evidence>
<keyword evidence="12 15" id="KW-1071">Ligand-gated ion channel</keyword>
<dbReference type="FunFam" id="3.40.190.10:FF:000103">
    <property type="entry name" value="Glutamate receptor"/>
    <property type="match status" value="1"/>
</dbReference>
<dbReference type="FunFam" id="1.10.287.70:FF:000037">
    <property type="entry name" value="Glutamate receptor"/>
    <property type="match status" value="1"/>
</dbReference>
<evidence type="ECO:0000256" key="14">
    <source>
        <dbReference type="ARBA" id="ARBA00049638"/>
    </source>
</evidence>
<evidence type="ECO:0000256" key="15">
    <source>
        <dbReference type="PIRNR" id="PIRNR037090"/>
    </source>
</evidence>
<dbReference type="FunFam" id="3.40.50.2300:FF:000169">
    <property type="entry name" value="Glutamate receptor"/>
    <property type="match status" value="1"/>
</dbReference>
<comment type="function">
    <text evidence="14">Glutamate-gated receptor that probably acts as a non-selective cation channel. May be involved in light-signal transduction and calcium homeostasis via the regulation of calcium influx into cells.</text>
</comment>
<comment type="function">
    <text evidence="15">Glutamate-gated receptor that probably acts as non-selective cation channel.</text>
</comment>
<proteinExistence type="inferred from homology"/>
<evidence type="ECO:0000256" key="10">
    <source>
        <dbReference type="ARBA" id="ARBA00023170"/>
    </source>
</evidence>
<evidence type="ECO:0000313" key="20">
    <source>
        <dbReference type="Proteomes" id="UP000811246"/>
    </source>
</evidence>
<evidence type="ECO:0000256" key="3">
    <source>
        <dbReference type="ARBA" id="ARBA00011095"/>
    </source>
</evidence>
<feature type="domain" description="Ionotropic glutamate receptor C-terminal" evidence="18">
    <location>
        <begin position="413"/>
        <end position="760"/>
    </location>
</feature>
<dbReference type="SMART" id="SM00079">
    <property type="entry name" value="PBPe"/>
    <property type="match status" value="1"/>
</dbReference>
<evidence type="ECO:0000256" key="2">
    <source>
        <dbReference type="ARBA" id="ARBA00008685"/>
    </source>
</evidence>
<keyword evidence="6" id="KW-0732">Signal</keyword>
<dbReference type="PANTHER" id="PTHR34836">
    <property type="entry name" value="OS06G0188250 PROTEIN"/>
    <property type="match status" value="1"/>
</dbReference>
<dbReference type="InterPro" id="IPR001828">
    <property type="entry name" value="ANF_lig-bd_rcpt"/>
</dbReference>
<dbReference type="InterPro" id="IPR019594">
    <property type="entry name" value="Glu/Gly-bd"/>
</dbReference>
<dbReference type="Pfam" id="PF01094">
    <property type="entry name" value="ANF_receptor"/>
    <property type="match status" value="1"/>
</dbReference>
<evidence type="ECO:0000256" key="5">
    <source>
        <dbReference type="ARBA" id="ARBA00022692"/>
    </source>
</evidence>
<dbReference type="GO" id="GO:0015276">
    <property type="term" value="F:ligand-gated monoatomic ion channel activity"/>
    <property type="evidence" value="ECO:0007669"/>
    <property type="project" value="InterPro"/>
</dbReference>
<protein>
    <recommendedName>
        <fullName evidence="15">Glutamate receptor</fullName>
    </recommendedName>
</protein>
<evidence type="ECO:0000256" key="17">
    <source>
        <dbReference type="SAM" id="Phobius"/>
    </source>
</evidence>
<evidence type="ECO:0000256" key="1">
    <source>
        <dbReference type="ARBA" id="ARBA00004141"/>
    </source>
</evidence>
<keyword evidence="11" id="KW-0325">Glycoprotein</keyword>
<comment type="caution">
    <text evidence="19">The sequence shown here is derived from an EMBL/GenBank/DDBJ whole genome shotgun (WGS) entry which is preliminary data.</text>
</comment>
<dbReference type="AlphaFoldDB" id="A0A922A9F5"/>
<dbReference type="InterPro" id="IPR044440">
    <property type="entry name" value="GABAb_receptor_plant_PBP1"/>
</dbReference>
<keyword evidence="8 15" id="KW-0406">Ion transport</keyword>
<dbReference type="Proteomes" id="UP000811246">
    <property type="component" value="Chromosome 15"/>
</dbReference>
<organism evidence="19 20">
    <name type="scientific">Carya illinoinensis</name>
    <name type="common">Pecan</name>
    <dbReference type="NCBI Taxonomy" id="32201"/>
    <lineage>
        <taxon>Eukaryota</taxon>
        <taxon>Viridiplantae</taxon>
        <taxon>Streptophyta</taxon>
        <taxon>Embryophyta</taxon>
        <taxon>Tracheophyta</taxon>
        <taxon>Spermatophyta</taxon>
        <taxon>Magnoliopsida</taxon>
        <taxon>eudicotyledons</taxon>
        <taxon>Gunneridae</taxon>
        <taxon>Pentapetalae</taxon>
        <taxon>rosids</taxon>
        <taxon>fabids</taxon>
        <taxon>Fagales</taxon>
        <taxon>Juglandaceae</taxon>
        <taxon>Carya</taxon>
    </lineage>
</organism>
<dbReference type="InterPro" id="IPR001320">
    <property type="entry name" value="Iontro_rcpt_C"/>
</dbReference>
<dbReference type="Pfam" id="PF10613">
    <property type="entry name" value="Lig_chan-Glu_bd"/>
    <property type="match status" value="1"/>
</dbReference>
<keyword evidence="9 15" id="KW-0472">Membrane</keyword>
<dbReference type="GO" id="GO:0016020">
    <property type="term" value="C:membrane"/>
    <property type="evidence" value="ECO:0007669"/>
    <property type="project" value="UniProtKB-SubCell"/>
</dbReference>
<dbReference type="CDD" id="cd19990">
    <property type="entry name" value="PBP1_GABAb_receptor_plant"/>
    <property type="match status" value="1"/>
</dbReference>
<feature type="transmembrane region" description="Helical" evidence="17">
    <location>
        <begin position="781"/>
        <end position="805"/>
    </location>
</feature>
<evidence type="ECO:0000259" key="18">
    <source>
        <dbReference type="SMART" id="SM00079"/>
    </source>
</evidence>
<dbReference type="FunFam" id="3.40.190.10:FF:000195">
    <property type="entry name" value="Glutamate receptor 2.7"/>
    <property type="match status" value="1"/>
</dbReference>
<dbReference type="PANTHER" id="PTHR34836:SF1">
    <property type="entry name" value="OS09G0428600 PROTEIN"/>
    <property type="match status" value="1"/>
</dbReference>
<evidence type="ECO:0000256" key="11">
    <source>
        <dbReference type="ARBA" id="ARBA00023180"/>
    </source>
</evidence>
<accession>A0A922A9F5</accession>
<dbReference type="InterPro" id="IPR017103">
    <property type="entry name" value="Iontropic_Glu_rcpt_pln"/>
</dbReference>
<feature type="transmembrane region" description="Helical" evidence="17">
    <location>
        <begin position="536"/>
        <end position="558"/>
    </location>
</feature>
<evidence type="ECO:0000256" key="9">
    <source>
        <dbReference type="ARBA" id="ARBA00023136"/>
    </source>
</evidence>
<feature type="region of interest" description="Disordered" evidence="16">
    <location>
        <begin position="902"/>
        <end position="937"/>
    </location>
</feature>
<evidence type="ECO:0000256" key="13">
    <source>
        <dbReference type="ARBA" id="ARBA00023303"/>
    </source>
</evidence>
<evidence type="ECO:0000256" key="7">
    <source>
        <dbReference type="ARBA" id="ARBA00022989"/>
    </source>
</evidence>
<dbReference type="Pfam" id="PF00060">
    <property type="entry name" value="Lig_chan"/>
    <property type="match status" value="1"/>
</dbReference>
<evidence type="ECO:0000256" key="12">
    <source>
        <dbReference type="ARBA" id="ARBA00023286"/>
    </source>
</evidence>
<name>A0A922A9F5_CARIL</name>
<gene>
    <name evidence="19" type="ORF">I3842_15G063000</name>
</gene>
<dbReference type="CDD" id="cd13686">
    <property type="entry name" value="GluR_Plant"/>
    <property type="match status" value="1"/>
</dbReference>
<evidence type="ECO:0000256" key="8">
    <source>
        <dbReference type="ARBA" id="ARBA00023065"/>
    </source>
</evidence>
<evidence type="ECO:0000313" key="19">
    <source>
        <dbReference type="EMBL" id="KAG6674791.1"/>
    </source>
</evidence>